<keyword evidence="3" id="KW-1185">Reference proteome</keyword>
<dbReference type="GeneID" id="2868749"/>
<accession>Q5ATQ9</accession>
<evidence type="ECO:0000313" key="2">
    <source>
        <dbReference type="EMBL" id="CBF80301.1"/>
    </source>
</evidence>
<accession>C8VE11</accession>
<evidence type="ECO:0000256" key="1">
    <source>
        <dbReference type="SAM" id="MobiDB-lite"/>
    </source>
</evidence>
<dbReference type="KEGG" id="ani:ANIA_08321"/>
<name>Q5ATQ9_EMENI</name>
<feature type="region of interest" description="Disordered" evidence="1">
    <location>
        <begin position="128"/>
        <end position="153"/>
    </location>
</feature>
<dbReference type="AlphaFoldDB" id="Q5ATQ9"/>
<dbReference type="RefSeq" id="XP_681590.1">
    <property type="nucleotide sequence ID" value="XM_676498.1"/>
</dbReference>
<proteinExistence type="predicted"/>
<sequence>MKLGQWSYNLPKNPIAQSIKRVTWFDSTSIEISIRLVKPNPRNPRNPPRPAKDWVGYGTCSSSQQDKDKAAEENSRSRGSHEYRNATAEGVTEDVLKITAVNAAQEMREMKRSDIDAYGAPWGSFSVDPFRSASMLPPPDKLDGKPNSAFRWG</sequence>
<organism evidence="2 3">
    <name type="scientific">Emericella nidulans (strain FGSC A4 / ATCC 38163 / CBS 112.46 / NRRL 194 / M139)</name>
    <name type="common">Aspergillus nidulans</name>
    <dbReference type="NCBI Taxonomy" id="227321"/>
    <lineage>
        <taxon>Eukaryota</taxon>
        <taxon>Fungi</taxon>
        <taxon>Dikarya</taxon>
        <taxon>Ascomycota</taxon>
        <taxon>Pezizomycotina</taxon>
        <taxon>Eurotiomycetes</taxon>
        <taxon>Eurotiomycetidae</taxon>
        <taxon>Eurotiales</taxon>
        <taxon>Aspergillaceae</taxon>
        <taxon>Aspergillus</taxon>
        <taxon>Aspergillus subgen. Nidulantes</taxon>
    </lineage>
</organism>
<feature type="region of interest" description="Disordered" evidence="1">
    <location>
        <begin position="38"/>
        <end position="89"/>
    </location>
</feature>
<reference evidence="3" key="2">
    <citation type="journal article" date="2009" name="Fungal Genet. Biol.">
        <title>The 2008 update of the Aspergillus nidulans genome annotation: a community effort.</title>
        <authorList>
            <person name="Wortman J.R."/>
            <person name="Gilsenan J.M."/>
            <person name="Joardar V."/>
            <person name="Deegan J."/>
            <person name="Clutterbuck J."/>
            <person name="Andersen M.R."/>
            <person name="Archer D."/>
            <person name="Bencina M."/>
            <person name="Braus G."/>
            <person name="Coutinho P."/>
            <person name="von Dohren H."/>
            <person name="Doonan J."/>
            <person name="Driessen A.J."/>
            <person name="Durek P."/>
            <person name="Espeso E."/>
            <person name="Fekete E."/>
            <person name="Flipphi M."/>
            <person name="Estrada C.G."/>
            <person name="Geysens S."/>
            <person name="Goldman G."/>
            <person name="de Groot P.W."/>
            <person name="Hansen K."/>
            <person name="Harris S.D."/>
            <person name="Heinekamp T."/>
            <person name="Helmstaedt K."/>
            <person name="Henrissat B."/>
            <person name="Hofmann G."/>
            <person name="Homan T."/>
            <person name="Horio T."/>
            <person name="Horiuchi H."/>
            <person name="James S."/>
            <person name="Jones M."/>
            <person name="Karaffa L."/>
            <person name="Karanyi Z."/>
            <person name="Kato M."/>
            <person name="Keller N."/>
            <person name="Kelly D.E."/>
            <person name="Kiel J.A."/>
            <person name="Kim J.M."/>
            <person name="van der Klei I.J."/>
            <person name="Klis F.M."/>
            <person name="Kovalchuk A."/>
            <person name="Krasevec N."/>
            <person name="Kubicek C.P."/>
            <person name="Liu B."/>
            <person name="Maccabe A."/>
            <person name="Meyer V."/>
            <person name="Mirabito P."/>
            <person name="Miskei M."/>
            <person name="Mos M."/>
            <person name="Mullins J."/>
            <person name="Nelson D.R."/>
            <person name="Nielsen J."/>
            <person name="Oakley B.R."/>
            <person name="Osmani S.A."/>
            <person name="Pakula T."/>
            <person name="Paszewski A."/>
            <person name="Paulsen I."/>
            <person name="Pilsyk S."/>
            <person name="Pocsi I."/>
            <person name="Punt P.J."/>
            <person name="Ram A.F."/>
            <person name="Ren Q."/>
            <person name="Robellet X."/>
            <person name="Robson G."/>
            <person name="Seiboth B."/>
            <person name="van Solingen P."/>
            <person name="Specht T."/>
            <person name="Sun J."/>
            <person name="Taheri-Talesh N."/>
            <person name="Takeshita N."/>
            <person name="Ussery D."/>
            <person name="vanKuyk P.A."/>
            <person name="Visser H."/>
            <person name="van de Vondervoort P.J."/>
            <person name="de Vries R.P."/>
            <person name="Walton J."/>
            <person name="Xiang X."/>
            <person name="Xiong Y."/>
            <person name="Zeng A.P."/>
            <person name="Brandt B.W."/>
            <person name="Cornell M.J."/>
            <person name="van den Hondel C.A."/>
            <person name="Visser J."/>
            <person name="Oliver S.G."/>
            <person name="Turner G."/>
        </authorList>
    </citation>
    <scope>GENOME REANNOTATION</scope>
    <source>
        <strain evidence="3">FGSC A4 / ATCC 38163 / CBS 112.46 / NRRL 194 / M139</strain>
    </source>
</reference>
<reference evidence="3" key="1">
    <citation type="journal article" date="2005" name="Nature">
        <title>Sequencing of Aspergillus nidulans and comparative analysis with A. fumigatus and A. oryzae.</title>
        <authorList>
            <person name="Galagan J.E."/>
            <person name="Calvo S.E."/>
            <person name="Cuomo C."/>
            <person name="Ma L.J."/>
            <person name="Wortman J.R."/>
            <person name="Batzoglou S."/>
            <person name="Lee S.I."/>
            <person name="Basturkmen M."/>
            <person name="Spevak C.C."/>
            <person name="Clutterbuck J."/>
            <person name="Kapitonov V."/>
            <person name="Jurka J."/>
            <person name="Scazzocchio C."/>
            <person name="Farman M."/>
            <person name="Butler J."/>
            <person name="Purcell S."/>
            <person name="Harris S."/>
            <person name="Braus G.H."/>
            <person name="Draht O."/>
            <person name="Busch S."/>
            <person name="D'Enfert C."/>
            <person name="Bouchier C."/>
            <person name="Goldman G.H."/>
            <person name="Bell-Pedersen D."/>
            <person name="Griffiths-Jones S."/>
            <person name="Doonan J.H."/>
            <person name="Yu J."/>
            <person name="Vienken K."/>
            <person name="Pain A."/>
            <person name="Freitag M."/>
            <person name="Selker E.U."/>
            <person name="Archer D.B."/>
            <person name="Penalva M.A."/>
            <person name="Oakley B.R."/>
            <person name="Momany M."/>
            <person name="Tanaka T."/>
            <person name="Kumagai T."/>
            <person name="Asai K."/>
            <person name="Machida M."/>
            <person name="Nierman W.C."/>
            <person name="Denning D.W."/>
            <person name="Caddick M."/>
            <person name="Hynes M."/>
            <person name="Paoletti M."/>
            <person name="Fischer R."/>
            <person name="Miller B."/>
            <person name="Dyer P."/>
            <person name="Sachs M.S."/>
            <person name="Osmani S.A."/>
            <person name="Birren B.W."/>
        </authorList>
    </citation>
    <scope>NUCLEOTIDE SEQUENCE [LARGE SCALE GENOMIC DNA]</scope>
    <source>
        <strain evidence="3">FGSC A4 / ATCC 38163 / CBS 112.46 / NRRL 194 / M139</strain>
    </source>
</reference>
<dbReference type="EMBL" id="BN001305">
    <property type="protein sequence ID" value="CBF80301.1"/>
    <property type="molecule type" value="Genomic_DNA"/>
</dbReference>
<dbReference type="VEuPathDB" id="FungiDB:AN8321"/>
<evidence type="ECO:0000313" key="3">
    <source>
        <dbReference type="Proteomes" id="UP000000560"/>
    </source>
</evidence>
<dbReference type="Proteomes" id="UP000000560">
    <property type="component" value="Chromosome V"/>
</dbReference>
<gene>
    <name evidence="2" type="ORF">ANIA_08321</name>
</gene>
<protein>
    <submittedName>
        <fullName evidence="2">Uncharacterized protein</fullName>
    </submittedName>
</protein>
<feature type="compositionally biased region" description="Basic and acidic residues" evidence="1">
    <location>
        <begin position="65"/>
        <end position="84"/>
    </location>
</feature>
<dbReference type="HOGENOM" id="CLU_1713230_0_0_1"/>
<dbReference type="InParanoid" id="Q5ATQ9"/>